<evidence type="ECO:0000256" key="5">
    <source>
        <dbReference type="PROSITE-ProRule" id="PRU01251"/>
    </source>
</evidence>
<dbReference type="SUPFAM" id="SSF81923">
    <property type="entry name" value="Double Clp-N motif"/>
    <property type="match status" value="1"/>
</dbReference>
<name>A0A1F4S321_UNCSA</name>
<dbReference type="InterPro" id="IPR003959">
    <property type="entry name" value="ATPase_AAA_core"/>
</dbReference>
<dbReference type="InterPro" id="IPR050130">
    <property type="entry name" value="ClpA_ClpB"/>
</dbReference>
<dbReference type="CDD" id="cd19499">
    <property type="entry name" value="RecA-like_ClpB_Hsp104-like"/>
    <property type="match status" value="1"/>
</dbReference>
<dbReference type="PANTHER" id="PTHR11638:SF18">
    <property type="entry name" value="HEAT SHOCK PROTEIN 104"/>
    <property type="match status" value="1"/>
</dbReference>
<dbReference type="Gene3D" id="1.10.1780.10">
    <property type="entry name" value="Clp, N-terminal domain"/>
    <property type="match status" value="1"/>
</dbReference>
<dbReference type="InterPro" id="IPR036628">
    <property type="entry name" value="Clp_N_dom_sf"/>
</dbReference>
<dbReference type="InterPro" id="IPR028299">
    <property type="entry name" value="ClpA/B_CS2"/>
</dbReference>
<dbReference type="GO" id="GO:0005737">
    <property type="term" value="C:cytoplasm"/>
    <property type="evidence" value="ECO:0007669"/>
    <property type="project" value="TreeGrafter"/>
</dbReference>
<dbReference type="Proteomes" id="UP000177905">
    <property type="component" value="Unassembled WGS sequence"/>
</dbReference>
<dbReference type="PROSITE" id="PS51903">
    <property type="entry name" value="CLP_R"/>
    <property type="match status" value="1"/>
</dbReference>
<dbReference type="InterPro" id="IPR018368">
    <property type="entry name" value="ClpA/B_CS1"/>
</dbReference>
<dbReference type="EMBL" id="MEUA01000031">
    <property type="protein sequence ID" value="OGC14777.1"/>
    <property type="molecule type" value="Genomic_DNA"/>
</dbReference>
<keyword evidence="10" id="KW-0645">Protease</keyword>
<evidence type="ECO:0000259" key="8">
    <source>
        <dbReference type="PROSITE" id="PS50151"/>
    </source>
</evidence>
<dbReference type="PROSITE" id="PS50151">
    <property type="entry name" value="UVR"/>
    <property type="match status" value="1"/>
</dbReference>
<dbReference type="PRINTS" id="PR00300">
    <property type="entry name" value="CLPPROTEASEA"/>
</dbReference>
<dbReference type="CDD" id="cd00009">
    <property type="entry name" value="AAA"/>
    <property type="match status" value="1"/>
</dbReference>
<evidence type="ECO:0000259" key="9">
    <source>
        <dbReference type="PROSITE" id="PS51903"/>
    </source>
</evidence>
<dbReference type="FunFam" id="1.10.8.60:FF:000017">
    <property type="entry name" value="ATP-dependent chaperone ClpB"/>
    <property type="match status" value="1"/>
</dbReference>
<evidence type="ECO:0000256" key="4">
    <source>
        <dbReference type="ARBA" id="ARBA00023186"/>
    </source>
</evidence>
<dbReference type="Gene3D" id="3.40.50.300">
    <property type="entry name" value="P-loop containing nucleotide triphosphate hydrolases"/>
    <property type="match status" value="2"/>
</dbReference>
<dbReference type="Pfam" id="PF17871">
    <property type="entry name" value="AAA_lid_9"/>
    <property type="match status" value="1"/>
</dbReference>
<evidence type="ECO:0000256" key="6">
    <source>
        <dbReference type="RuleBase" id="RU004432"/>
    </source>
</evidence>
<dbReference type="Gene3D" id="4.10.860.10">
    <property type="entry name" value="UVR domain"/>
    <property type="match status" value="1"/>
</dbReference>
<dbReference type="GO" id="GO:0016887">
    <property type="term" value="F:ATP hydrolysis activity"/>
    <property type="evidence" value="ECO:0007669"/>
    <property type="project" value="InterPro"/>
</dbReference>
<comment type="similarity">
    <text evidence="6">Belongs to the ClpA/ClpB family.</text>
</comment>
<gene>
    <name evidence="10" type="ORF">A2290_08735</name>
</gene>
<dbReference type="GO" id="GO:0008233">
    <property type="term" value="F:peptidase activity"/>
    <property type="evidence" value="ECO:0007669"/>
    <property type="project" value="UniProtKB-KW"/>
</dbReference>
<feature type="domain" description="Clp R" evidence="9">
    <location>
        <begin position="2"/>
        <end position="145"/>
    </location>
</feature>
<evidence type="ECO:0000256" key="1">
    <source>
        <dbReference type="ARBA" id="ARBA00022737"/>
    </source>
</evidence>
<dbReference type="PANTHER" id="PTHR11638">
    <property type="entry name" value="ATP-DEPENDENT CLP PROTEASE"/>
    <property type="match status" value="1"/>
</dbReference>
<dbReference type="PROSITE" id="PS00871">
    <property type="entry name" value="CLPAB_2"/>
    <property type="match status" value="1"/>
</dbReference>
<dbReference type="SMART" id="SM01086">
    <property type="entry name" value="ClpB_D2-small"/>
    <property type="match status" value="1"/>
</dbReference>
<proteinExistence type="inferred from homology"/>
<evidence type="ECO:0000256" key="7">
    <source>
        <dbReference type="SAM" id="Coils"/>
    </source>
</evidence>
<dbReference type="InterPro" id="IPR041546">
    <property type="entry name" value="ClpA/ClpB_AAA_lid"/>
</dbReference>
<feature type="coiled-coil region" evidence="7">
    <location>
        <begin position="411"/>
        <end position="457"/>
    </location>
</feature>
<dbReference type="GO" id="GO:0006508">
    <property type="term" value="P:proteolysis"/>
    <property type="evidence" value="ECO:0007669"/>
    <property type="project" value="UniProtKB-KW"/>
</dbReference>
<dbReference type="InterPro" id="IPR001270">
    <property type="entry name" value="ClpA/B"/>
</dbReference>
<dbReference type="GO" id="GO:0034605">
    <property type="term" value="P:cellular response to heat"/>
    <property type="evidence" value="ECO:0007669"/>
    <property type="project" value="TreeGrafter"/>
</dbReference>
<keyword evidence="7" id="KW-0175">Coiled coil</keyword>
<feature type="domain" description="UVR" evidence="8">
    <location>
        <begin position="415"/>
        <end position="450"/>
    </location>
</feature>
<evidence type="ECO:0000256" key="2">
    <source>
        <dbReference type="ARBA" id="ARBA00022741"/>
    </source>
</evidence>
<dbReference type="Pfam" id="PF07724">
    <property type="entry name" value="AAA_2"/>
    <property type="match status" value="1"/>
</dbReference>
<dbReference type="SUPFAM" id="SSF52540">
    <property type="entry name" value="P-loop containing nucleoside triphosphate hydrolases"/>
    <property type="match status" value="2"/>
</dbReference>
<dbReference type="InterPro" id="IPR001943">
    <property type="entry name" value="UVR_dom"/>
</dbReference>
<keyword evidence="2 6" id="KW-0547">Nucleotide-binding</keyword>
<dbReference type="AlphaFoldDB" id="A0A1F4S321"/>
<evidence type="ECO:0000256" key="3">
    <source>
        <dbReference type="ARBA" id="ARBA00022840"/>
    </source>
</evidence>
<keyword evidence="1 5" id="KW-0677">Repeat</keyword>
<sequence length="826" mass="93408">MFERFSEHAIRIIMSAQEEAKKMKASEVRVEHLLLGMIREKESIIIKTFEALGLYAEELRTILEKNLPSEITIQKQEIPFSNNVKKVIEISWEEARTLGHNYIGAEHLFLALLRIESGITAELFKKYNITEQQAKQSLISYMTQQTTQHKQFPKRSDTPFLDSFSRDLTKLARESKLDPVIGRHKEIERVIQILSRRKKNNPVLLGEAGVGKTAIVEGLAQRIIAADIPSPLLNKRIISLDLGLLVSGTRYRGEFEERLKKIMTEIIKSGKIILFIDELHTLIGAGAAEGAMDAANILKPSLARGEIHVIGATTLNEYRKKIESDPALERRFQSVIVDEPKVVDTIEILKGLRSRYEDFHKVRITNDALVSAARLSDRYIADRKLPDKAIDLMDEAASKIMLKSNIAPPELLELNKKLEEMKTKKEAAIQNQDFEIAAKLRDEEMQLKNKYEEASKKVVGVSYDELPIVDSEAIAEVVSAWTGFPITQLTSEETKRLLMMEEELSQKVVGQKEAITTISKSIRRARTGLKNPNRPIGSFIFLGPSGVGKTELAKCLAEFLFGDKDAMVRIDMSEYLESHTISRLLGSPPGYIGHGEGGLLTEPIRKKPHSVVLFDEIEKAHKDVMNILLQILDDGTATDAQGRKVDFKNTVLIMTSNIGGDLFQKESSIGFINREDAHANYEKTKKEVLEKLSKEFKPEFLNRIDETVVFAPLSKEDLAEIVDLMIEDINERIKEKEMSIKITKKAKDFLVEKGYDPKFGARPLRRTIEDYIEDPLSEEVLRGKIIFGSEIKADTKDNKIIFSTLKTNSKNLQKSLLVKETSLKNK</sequence>
<dbReference type="Pfam" id="PF02861">
    <property type="entry name" value="Clp_N"/>
    <property type="match status" value="1"/>
</dbReference>
<evidence type="ECO:0000313" key="10">
    <source>
        <dbReference type="EMBL" id="OGC14777.1"/>
    </source>
</evidence>
<dbReference type="InterPro" id="IPR019489">
    <property type="entry name" value="Clp_ATPase_C"/>
</dbReference>
<dbReference type="FunFam" id="3.40.50.300:FF:000010">
    <property type="entry name" value="Chaperone clpB 1, putative"/>
    <property type="match status" value="1"/>
</dbReference>
<dbReference type="InterPro" id="IPR027417">
    <property type="entry name" value="P-loop_NTPase"/>
</dbReference>
<dbReference type="FunFam" id="3.40.50.300:FF:000025">
    <property type="entry name" value="ATP-dependent Clp protease subunit"/>
    <property type="match status" value="1"/>
</dbReference>
<comment type="caution">
    <text evidence="10">The sequence shown here is derived from an EMBL/GenBank/DDBJ whole genome shotgun (WGS) entry which is preliminary data.</text>
</comment>
<keyword evidence="3 6" id="KW-0067">ATP-binding</keyword>
<dbReference type="SMART" id="SM00382">
    <property type="entry name" value="AAA"/>
    <property type="match status" value="2"/>
</dbReference>
<dbReference type="InterPro" id="IPR003593">
    <property type="entry name" value="AAA+_ATPase"/>
</dbReference>
<organism evidence="10 11">
    <name type="scientific">candidate division WOR-1 bacterium RIFOXYB2_FULL_36_35</name>
    <dbReference type="NCBI Taxonomy" id="1802578"/>
    <lineage>
        <taxon>Bacteria</taxon>
        <taxon>Bacillati</taxon>
        <taxon>Saganbacteria</taxon>
    </lineage>
</organism>
<dbReference type="PROSITE" id="PS00870">
    <property type="entry name" value="CLPAB_1"/>
    <property type="match status" value="1"/>
</dbReference>
<dbReference type="GO" id="GO:0005524">
    <property type="term" value="F:ATP binding"/>
    <property type="evidence" value="ECO:0007669"/>
    <property type="project" value="UniProtKB-KW"/>
</dbReference>
<dbReference type="Gene3D" id="1.10.8.60">
    <property type="match status" value="2"/>
</dbReference>
<reference evidence="10 11" key="1">
    <citation type="journal article" date="2016" name="Nat. Commun.">
        <title>Thousands of microbial genomes shed light on interconnected biogeochemical processes in an aquifer system.</title>
        <authorList>
            <person name="Anantharaman K."/>
            <person name="Brown C.T."/>
            <person name="Hug L.A."/>
            <person name="Sharon I."/>
            <person name="Castelle C.J."/>
            <person name="Probst A.J."/>
            <person name="Thomas B.C."/>
            <person name="Singh A."/>
            <person name="Wilkins M.J."/>
            <person name="Karaoz U."/>
            <person name="Brodie E.L."/>
            <person name="Williams K.H."/>
            <person name="Hubbard S.S."/>
            <person name="Banfield J.F."/>
        </authorList>
    </citation>
    <scope>NUCLEOTIDE SEQUENCE [LARGE SCALE GENOMIC DNA]</scope>
</reference>
<evidence type="ECO:0000313" key="11">
    <source>
        <dbReference type="Proteomes" id="UP000177905"/>
    </source>
</evidence>
<keyword evidence="10" id="KW-0378">Hydrolase</keyword>
<protein>
    <submittedName>
        <fullName evidence="10">ATP-dependent Clp protease ATP-binding subunit ClpC</fullName>
    </submittedName>
</protein>
<dbReference type="Pfam" id="PF10431">
    <property type="entry name" value="ClpB_D2-small"/>
    <property type="match status" value="1"/>
</dbReference>
<keyword evidence="4 6" id="KW-0143">Chaperone</keyword>
<accession>A0A1F4S321</accession>
<dbReference type="Pfam" id="PF00004">
    <property type="entry name" value="AAA"/>
    <property type="match status" value="1"/>
</dbReference>
<dbReference type="InterPro" id="IPR004176">
    <property type="entry name" value="Clp_R_N"/>
</dbReference>